<organism evidence="1 2">
    <name type="scientific">Populus trichocarpa</name>
    <name type="common">Western balsam poplar</name>
    <name type="synonym">Populus balsamifera subsp. trichocarpa</name>
    <dbReference type="NCBI Taxonomy" id="3694"/>
    <lineage>
        <taxon>Eukaryota</taxon>
        <taxon>Viridiplantae</taxon>
        <taxon>Streptophyta</taxon>
        <taxon>Embryophyta</taxon>
        <taxon>Tracheophyta</taxon>
        <taxon>Spermatophyta</taxon>
        <taxon>Magnoliopsida</taxon>
        <taxon>eudicotyledons</taxon>
        <taxon>Gunneridae</taxon>
        <taxon>Pentapetalae</taxon>
        <taxon>rosids</taxon>
        <taxon>fabids</taxon>
        <taxon>Malpighiales</taxon>
        <taxon>Salicaceae</taxon>
        <taxon>Saliceae</taxon>
        <taxon>Populus</taxon>
    </lineage>
</organism>
<dbReference type="AlphaFoldDB" id="A0A2K1YG94"/>
<keyword evidence="2" id="KW-1185">Reference proteome</keyword>
<sequence>MILSEASVFPKSYKRGVRESQSLMHMKLWVDDPTFDNGDDVSISVLQLDPTIQTRTIGVQWLYKEEGNDDDDIQSKDEKLLLCFPW</sequence>
<dbReference type="EMBL" id="CM009300">
    <property type="protein sequence ID" value="PNT12032.1"/>
    <property type="molecule type" value="Genomic_DNA"/>
</dbReference>
<reference evidence="1 2" key="1">
    <citation type="journal article" date="2006" name="Science">
        <title>The genome of black cottonwood, Populus trichocarpa (Torr. &amp; Gray).</title>
        <authorList>
            <person name="Tuskan G.A."/>
            <person name="Difazio S."/>
            <person name="Jansson S."/>
            <person name="Bohlmann J."/>
            <person name="Grigoriev I."/>
            <person name="Hellsten U."/>
            <person name="Putnam N."/>
            <person name="Ralph S."/>
            <person name="Rombauts S."/>
            <person name="Salamov A."/>
            <person name="Schein J."/>
            <person name="Sterck L."/>
            <person name="Aerts A."/>
            <person name="Bhalerao R.R."/>
            <person name="Bhalerao R.P."/>
            <person name="Blaudez D."/>
            <person name="Boerjan W."/>
            <person name="Brun A."/>
            <person name="Brunner A."/>
            <person name="Busov V."/>
            <person name="Campbell M."/>
            <person name="Carlson J."/>
            <person name="Chalot M."/>
            <person name="Chapman J."/>
            <person name="Chen G.L."/>
            <person name="Cooper D."/>
            <person name="Coutinho P.M."/>
            <person name="Couturier J."/>
            <person name="Covert S."/>
            <person name="Cronk Q."/>
            <person name="Cunningham R."/>
            <person name="Davis J."/>
            <person name="Degroeve S."/>
            <person name="Dejardin A."/>
            <person name="Depamphilis C."/>
            <person name="Detter J."/>
            <person name="Dirks B."/>
            <person name="Dubchak I."/>
            <person name="Duplessis S."/>
            <person name="Ehlting J."/>
            <person name="Ellis B."/>
            <person name="Gendler K."/>
            <person name="Goodstein D."/>
            <person name="Gribskov M."/>
            <person name="Grimwood J."/>
            <person name="Groover A."/>
            <person name="Gunter L."/>
            <person name="Hamberger B."/>
            <person name="Heinze B."/>
            <person name="Helariutta Y."/>
            <person name="Henrissat B."/>
            <person name="Holligan D."/>
            <person name="Holt R."/>
            <person name="Huang W."/>
            <person name="Islam-Faridi N."/>
            <person name="Jones S."/>
            <person name="Jones-Rhoades M."/>
            <person name="Jorgensen R."/>
            <person name="Joshi C."/>
            <person name="Kangasjarvi J."/>
            <person name="Karlsson J."/>
            <person name="Kelleher C."/>
            <person name="Kirkpatrick R."/>
            <person name="Kirst M."/>
            <person name="Kohler A."/>
            <person name="Kalluri U."/>
            <person name="Larimer F."/>
            <person name="Leebens-Mack J."/>
            <person name="Leple J.C."/>
            <person name="Locascio P."/>
            <person name="Lou Y."/>
            <person name="Lucas S."/>
            <person name="Martin F."/>
            <person name="Montanini B."/>
            <person name="Napoli C."/>
            <person name="Nelson D.R."/>
            <person name="Nelson C."/>
            <person name="Nieminen K."/>
            <person name="Nilsson O."/>
            <person name="Pereda V."/>
            <person name="Peter G."/>
            <person name="Philippe R."/>
            <person name="Pilate G."/>
            <person name="Poliakov A."/>
            <person name="Razumovskaya J."/>
            <person name="Richardson P."/>
            <person name="Rinaldi C."/>
            <person name="Ritland K."/>
            <person name="Rouze P."/>
            <person name="Ryaboy D."/>
            <person name="Schmutz J."/>
            <person name="Schrader J."/>
            <person name="Segerman B."/>
            <person name="Shin H."/>
            <person name="Siddiqui A."/>
            <person name="Sterky F."/>
            <person name="Terry A."/>
            <person name="Tsai C.J."/>
            <person name="Uberbacher E."/>
            <person name="Unneberg P."/>
            <person name="Vahala J."/>
            <person name="Wall K."/>
            <person name="Wessler S."/>
            <person name="Yang G."/>
            <person name="Yin T."/>
            <person name="Douglas C."/>
            <person name="Marra M."/>
            <person name="Sandberg G."/>
            <person name="Van de Peer Y."/>
            <person name="Rokhsar D."/>
        </authorList>
    </citation>
    <scope>NUCLEOTIDE SEQUENCE [LARGE SCALE GENOMIC DNA]</scope>
    <source>
        <strain evidence="2">cv. Nisqually</strain>
    </source>
</reference>
<accession>A0A2K1YG94</accession>
<dbReference type="InParanoid" id="A0A2K1YG94"/>
<evidence type="ECO:0000313" key="1">
    <source>
        <dbReference type="EMBL" id="PNT12032.1"/>
    </source>
</evidence>
<proteinExistence type="predicted"/>
<gene>
    <name evidence="1" type="ORF">POPTR_011G060500</name>
</gene>
<protein>
    <submittedName>
        <fullName evidence="1">Uncharacterized protein</fullName>
    </submittedName>
</protein>
<dbReference type="Proteomes" id="UP000006729">
    <property type="component" value="Chromosome 11"/>
</dbReference>
<evidence type="ECO:0000313" key="2">
    <source>
        <dbReference type="Proteomes" id="UP000006729"/>
    </source>
</evidence>
<name>A0A2K1YG94_POPTR</name>